<reference evidence="1" key="1">
    <citation type="submission" date="2022-08" db="EMBL/GenBank/DDBJ databases">
        <title>Genome Sequence of Fusarium decemcellulare.</title>
        <authorList>
            <person name="Buettner E."/>
        </authorList>
    </citation>
    <scope>NUCLEOTIDE SEQUENCE</scope>
    <source>
        <strain evidence="1">Babe19</strain>
    </source>
</reference>
<evidence type="ECO:0000313" key="1">
    <source>
        <dbReference type="EMBL" id="KAJ3531582.1"/>
    </source>
</evidence>
<dbReference type="EMBL" id="JANRMS010001048">
    <property type="protein sequence ID" value="KAJ3531582.1"/>
    <property type="molecule type" value="Genomic_DNA"/>
</dbReference>
<sequence length="481" mass="53571">MAMEDLLLTLPTLGILGRYYSVRHALGHYRSDCVTASYSFVRPKDSHSHGDLRRHLRSFLEWSLQATIRQHDALLYGISNEKEGLVSPYRQAVKIDREDVMDIVVSQPEAGESAPDVVLTQTLERLHTGLWPPGKPAWKVVFLEHFDESDGPRIRLNIAFLAHHAIADGMSGISFHTSLMENFQNLSKFHDPPPWPMVFPDGRPSPKQVEEFIDTLCCTCEVCNGSSVDNEPIWGGNVISSSSPTDFKSRVRLITIHPKKLSELLRGCKQSKITLTGLLHGFICASLCHRVKEAPGFRGVTPFAVRNHTKASSRDIVNHVSFLTSFVPGTKLQGIRESTPHSATEEHLIIQLAESMGREIATTVKQFPHGCMTAKISRIENLEAHCGGQEGKERSCTYELSNLGLASSIPLFPDEGLKLEKLVFTQCGMVVGPALSFNCASVRDGPFTMSITWEEGIVEESLVEYLARDLQQRLENGIHRH</sequence>
<proteinExistence type="predicted"/>
<evidence type="ECO:0000313" key="2">
    <source>
        <dbReference type="Proteomes" id="UP001148629"/>
    </source>
</evidence>
<gene>
    <name evidence="1" type="ORF">NM208_g8814</name>
</gene>
<comment type="caution">
    <text evidence="1">The sequence shown here is derived from an EMBL/GenBank/DDBJ whole genome shotgun (WGS) entry which is preliminary data.</text>
</comment>
<name>A0ACC1S3X0_9HYPO</name>
<accession>A0ACC1S3X0</accession>
<organism evidence="1 2">
    <name type="scientific">Fusarium decemcellulare</name>
    <dbReference type="NCBI Taxonomy" id="57161"/>
    <lineage>
        <taxon>Eukaryota</taxon>
        <taxon>Fungi</taxon>
        <taxon>Dikarya</taxon>
        <taxon>Ascomycota</taxon>
        <taxon>Pezizomycotina</taxon>
        <taxon>Sordariomycetes</taxon>
        <taxon>Hypocreomycetidae</taxon>
        <taxon>Hypocreales</taxon>
        <taxon>Nectriaceae</taxon>
        <taxon>Fusarium</taxon>
        <taxon>Fusarium decemcellulare species complex</taxon>
    </lineage>
</organism>
<dbReference type="Proteomes" id="UP001148629">
    <property type="component" value="Unassembled WGS sequence"/>
</dbReference>
<protein>
    <submittedName>
        <fullName evidence="1">Uncharacterized protein</fullName>
    </submittedName>
</protein>
<keyword evidence="2" id="KW-1185">Reference proteome</keyword>